<protein>
    <submittedName>
        <fullName evidence="1">Uncharacterized protein</fullName>
    </submittedName>
</protein>
<name>A0A8H6Z8N0_9AGAR</name>
<dbReference type="Proteomes" id="UP000623467">
    <property type="component" value="Unassembled WGS sequence"/>
</dbReference>
<comment type="caution">
    <text evidence="1">The sequence shown here is derived from an EMBL/GenBank/DDBJ whole genome shotgun (WGS) entry which is preliminary data.</text>
</comment>
<evidence type="ECO:0000313" key="2">
    <source>
        <dbReference type="Proteomes" id="UP000623467"/>
    </source>
</evidence>
<dbReference type="AlphaFoldDB" id="A0A8H6Z8N0"/>
<gene>
    <name evidence="1" type="ORF">MSAN_00487700</name>
</gene>
<keyword evidence="2" id="KW-1185">Reference proteome</keyword>
<accession>A0A8H6Z8N0</accession>
<organism evidence="1 2">
    <name type="scientific">Mycena sanguinolenta</name>
    <dbReference type="NCBI Taxonomy" id="230812"/>
    <lineage>
        <taxon>Eukaryota</taxon>
        <taxon>Fungi</taxon>
        <taxon>Dikarya</taxon>
        <taxon>Basidiomycota</taxon>
        <taxon>Agaricomycotina</taxon>
        <taxon>Agaricomycetes</taxon>
        <taxon>Agaricomycetidae</taxon>
        <taxon>Agaricales</taxon>
        <taxon>Marasmiineae</taxon>
        <taxon>Mycenaceae</taxon>
        <taxon>Mycena</taxon>
    </lineage>
</organism>
<dbReference type="EMBL" id="JACAZH010000003">
    <property type="protein sequence ID" value="KAF7372817.1"/>
    <property type="molecule type" value="Genomic_DNA"/>
</dbReference>
<reference evidence="1" key="1">
    <citation type="submission" date="2020-05" db="EMBL/GenBank/DDBJ databases">
        <title>Mycena genomes resolve the evolution of fungal bioluminescence.</title>
        <authorList>
            <person name="Tsai I.J."/>
        </authorList>
    </citation>
    <scope>NUCLEOTIDE SEQUENCE</scope>
    <source>
        <strain evidence="1">160909Yilan</strain>
    </source>
</reference>
<proteinExistence type="predicted"/>
<sequence length="331" mass="36052">MPPIVTKNVSVVPLGGHIRRVFRIDRAVCLGAQASPPSTARSRGKARHDNEHVRWSGSGREAHSAPTRAMGIRVHPAGTTSGFNSAPPLVDLRLLVLRARPGPIYRPILRATTSLFLLLLRRPHLLFRVASIGRAGDNMHGYIRVHRWAGRREQIRRAWTSANDAAALQTTAARTHQRPSCIAVAAPRHRGRLHLLRHLGSCPFPRSFFRPSSRPLCHCLLKHHPPPSLPSLDRIGLGLSSNSQALTVSPHTGILSPAALPPAHSIPASPASPASRPWPRPVLRLASPNTIRPAPRPISFGEISRLSEKESSAFYASNCARLGLPRAVYGP</sequence>
<evidence type="ECO:0000313" key="1">
    <source>
        <dbReference type="EMBL" id="KAF7372817.1"/>
    </source>
</evidence>